<reference evidence="7" key="2">
    <citation type="submission" date="2025-09" db="UniProtKB">
        <authorList>
            <consortium name="Ensembl"/>
        </authorList>
    </citation>
    <scope>IDENTIFICATION</scope>
</reference>
<reference evidence="7" key="1">
    <citation type="submission" date="2025-08" db="UniProtKB">
        <authorList>
            <consortium name="Ensembl"/>
        </authorList>
    </citation>
    <scope>IDENTIFICATION</scope>
</reference>
<keyword evidence="1" id="KW-0479">Metal-binding</keyword>
<comment type="similarity">
    <text evidence="5">Belongs to the LECT2/MIM-1 family.</text>
</comment>
<dbReference type="GeneTree" id="ENSGT00390000015484"/>
<dbReference type="Bgee" id="ENSNBRG00000001030">
    <property type="expression patterns" value="Expressed in liver and 5 other cell types or tissues"/>
</dbReference>
<evidence type="ECO:0000256" key="6">
    <source>
        <dbReference type="SAM" id="MobiDB-lite"/>
    </source>
</evidence>
<dbReference type="Proteomes" id="UP000261580">
    <property type="component" value="Unassembled WGS sequence"/>
</dbReference>
<evidence type="ECO:0000256" key="1">
    <source>
        <dbReference type="ARBA" id="ARBA00022723"/>
    </source>
</evidence>
<feature type="region of interest" description="Disordered" evidence="6">
    <location>
        <begin position="53"/>
        <end position="76"/>
    </location>
</feature>
<dbReference type="Gene3D" id="2.70.70.10">
    <property type="entry name" value="Glucose Permease (Domain IIA)"/>
    <property type="match status" value="1"/>
</dbReference>
<evidence type="ECO:0000256" key="4">
    <source>
        <dbReference type="ARBA" id="ARBA00023157"/>
    </source>
</evidence>
<evidence type="ECO:0000256" key="2">
    <source>
        <dbReference type="ARBA" id="ARBA00022729"/>
    </source>
</evidence>
<keyword evidence="4" id="KW-1015">Disulfide bond</keyword>
<evidence type="ECO:0000256" key="3">
    <source>
        <dbReference type="ARBA" id="ARBA00022833"/>
    </source>
</evidence>
<name>A0A3Q4G592_NEOBR</name>
<dbReference type="PANTHER" id="PTHR11329">
    <property type="entry name" value="LEUKOCYTE CELL-DERIVED CHEMOTAXIN 2"/>
    <property type="match status" value="1"/>
</dbReference>
<sequence>MVFVSWCFQNSDYKNREKQQKLKSEDLKMRHVVVLLAVLWVCDGVKFGQLCSSNPSNSRRTSDRWGQGQYGAGRGTRPHQGLDIKCSDGDAVYAPFDVTLNGRLTVYTDPNKAAINEGINLSGEGLCFKLFYVRPDRTSGTVKKGQRICTMLPMQSVYPGITSHVHVQMLTIKR</sequence>
<keyword evidence="2" id="KW-0732">Signal</keyword>
<dbReference type="InterPro" id="IPR011055">
    <property type="entry name" value="Dup_hybrid_motif"/>
</dbReference>
<dbReference type="GO" id="GO:0046872">
    <property type="term" value="F:metal ion binding"/>
    <property type="evidence" value="ECO:0007669"/>
    <property type="project" value="UniProtKB-KW"/>
</dbReference>
<protein>
    <submittedName>
        <fullName evidence="7">Leukocyte cell-derived chemotaxin-2-like</fullName>
    </submittedName>
</protein>
<evidence type="ECO:0000313" key="8">
    <source>
        <dbReference type="Proteomes" id="UP000261580"/>
    </source>
</evidence>
<evidence type="ECO:0000256" key="5">
    <source>
        <dbReference type="ARBA" id="ARBA00024361"/>
    </source>
</evidence>
<accession>A0A3Q4G592</accession>
<dbReference type="Ensembl" id="ENSNBRT00000001282.1">
    <property type="protein sequence ID" value="ENSNBRP00000001223.1"/>
    <property type="gene ID" value="ENSNBRG00000001030.1"/>
</dbReference>
<dbReference type="InterPro" id="IPR008663">
    <property type="entry name" value="LECT2"/>
</dbReference>
<evidence type="ECO:0000313" key="7">
    <source>
        <dbReference type="Ensembl" id="ENSNBRP00000001223.1"/>
    </source>
</evidence>
<keyword evidence="3" id="KW-0862">Zinc</keyword>
<dbReference type="PANTHER" id="PTHR11329:SF0">
    <property type="entry name" value="LEUKOCYTE CELL-DERIVED CHEMOTAXIN-2"/>
    <property type="match status" value="1"/>
</dbReference>
<dbReference type="AlphaFoldDB" id="A0A3Q4G592"/>
<organism evidence="7 8">
    <name type="scientific">Neolamprologus brichardi</name>
    <name type="common">Fairy cichlid</name>
    <name type="synonym">Lamprologus brichardi</name>
    <dbReference type="NCBI Taxonomy" id="32507"/>
    <lineage>
        <taxon>Eukaryota</taxon>
        <taxon>Metazoa</taxon>
        <taxon>Chordata</taxon>
        <taxon>Craniata</taxon>
        <taxon>Vertebrata</taxon>
        <taxon>Euteleostomi</taxon>
        <taxon>Actinopterygii</taxon>
        <taxon>Neopterygii</taxon>
        <taxon>Teleostei</taxon>
        <taxon>Neoteleostei</taxon>
        <taxon>Acanthomorphata</taxon>
        <taxon>Ovalentaria</taxon>
        <taxon>Cichlomorphae</taxon>
        <taxon>Cichliformes</taxon>
        <taxon>Cichlidae</taxon>
        <taxon>African cichlids</taxon>
        <taxon>Pseudocrenilabrinae</taxon>
        <taxon>Lamprologini</taxon>
        <taxon>Neolamprologus</taxon>
    </lineage>
</organism>
<proteinExistence type="inferred from homology"/>
<keyword evidence="8" id="KW-1185">Reference proteome</keyword>